<accession>A0A2M9Z723</accession>
<sequence length="271" mass="30669">MLEIVRIYTHSPLRNFSYLVRQKDTGETLCIDPYDSEQIRKVLESKSWDLDSIVNTHEHPDHTCGNEGLVRDFGPKVLAHPNAISKIPGATVALGEKERILSDSSGDSYLEVLYTPGHTFAHVCLLEWENGKPKSVFTGDTIFNSGVGNCKNGGNPETLYSTVSEIFRSLPGAVRLYPGHDYLLNNLRFSLHLDPENGAARKAVQKAESLEKDKEFWTTDFSEEREFNPFFLVFQPKDALVQGIRKNIGNENLEKEPKTLFLALRSLRDKW</sequence>
<evidence type="ECO:0000256" key="7">
    <source>
        <dbReference type="ARBA" id="ARBA00022833"/>
    </source>
</evidence>
<keyword evidence="5" id="KW-0479">Metal-binding</keyword>
<dbReference type="Pfam" id="PF16123">
    <property type="entry name" value="HAGH_C"/>
    <property type="match status" value="1"/>
</dbReference>
<evidence type="ECO:0000313" key="11">
    <source>
        <dbReference type="Proteomes" id="UP000231912"/>
    </source>
</evidence>
<dbReference type="GO" id="GO:0004416">
    <property type="term" value="F:hydroxyacylglutathione hydrolase activity"/>
    <property type="evidence" value="ECO:0007669"/>
    <property type="project" value="UniProtKB-EC"/>
</dbReference>
<dbReference type="SMART" id="SM00849">
    <property type="entry name" value="Lactamase_B"/>
    <property type="match status" value="1"/>
</dbReference>
<evidence type="ECO:0000256" key="6">
    <source>
        <dbReference type="ARBA" id="ARBA00022801"/>
    </source>
</evidence>
<evidence type="ECO:0000256" key="4">
    <source>
        <dbReference type="ARBA" id="ARBA00011917"/>
    </source>
</evidence>
<keyword evidence="6 10" id="KW-0378">Hydrolase</keyword>
<feature type="domain" description="Metallo-beta-lactamase" evidence="9">
    <location>
        <begin position="14"/>
        <end position="180"/>
    </location>
</feature>
<dbReference type="Gene3D" id="3.60.15.10">
    <property type="entry name" value="Ribonuclease Z/Hydroxyacylglutathione hydrolase-like"/>
    <property type="match status" value="1"/>
</dbReference>
<dbReference type="PANTHER" id="PTHR43705:SF1">
    <property type="entry name" value="HYDROXYACYLGLUTATHIONE HYDROLASE GLOB"/>
    <property type="match status" value="1"/>
</dbReference>
<comment type="similarity">
    <text evidence="3">Belongs to the metallo-beta-lactamase superfamily. Glyoxalase II family.</text>
</comment>
<dbReference type="InterPro" id="IPR036866">
    <property type="entry name" value="RibonucZ/Hydroxyglut_hydro"/>
</dbReference>
<dbReference type="Pfam" id="PF00753">
    <property type="entry name" value="Lactamase_B"/>
    <property type="match status" value="1"/>
</dbReference>
<reference evidence="10 11" key="1">
    <citation type="submission" date="2017-07" db="EMBL/GenBank/DDBJ databases">
        <title>Leptospira spp. isolated from tropical soils.</title>
        <authorList>
            <person name="Thibeaux R."/>
            <person name="Iraola G."/>
            <person name="Ferres I."/>
            <person name="Bierque E."/>
            <person name="Girault D."/>
            <person name="Soupe-Gilbert M.-E."/>
            <person name="Picardeau M."/>
            <person name="Goarant C."/>
        </authorList>
    </citation>
    <scope>NUCLEOTIDE SEQUENCE [LARGE SCALE GENOMIC DNA]</scope>
    <source>
        <strain evidence="10 11">FH2-C-A2</strain>
    </source>
</reference>
<evidence type="ECO:0000256" key="2">
    <source>
        <dbReference type="ARBA" id="ARBA00004963"/>
    </source>
</evidence>
<dbReference type="InterPro" id="IPR050110">
    <property type="entry name" value="Glyoxalase_II_hydrolase"/>
</dbReference>
<dbReference type="GO" id="GO:0046872">
    <property type="term" value="F:metal ion binding"/>
    <property type="evidence" value="ECO:0007669"/>
    <property type="project" value="UniProtKB-KW"/>
</dbReference>
<dbReference type="InterPro" id="IPR001279">
    <property type="entry name" value="Metallo-B-lactamas"/>
</dbReference>
<evidence type="ECO:0000259" key="9">
    <source>
        <dbReference type="SMART" id="SM00849"/>
    </source>
</evidence>
<protein>
    <recommendedName>
        <fullName evidence="4">hydroxyacylglutathione hydrolase</fullName>
        <ecNumber evidence="4">3.1.2.6</ecNumber>
    </recommendedName>
    <alternativeName>
        <fullName evidence="8">Glyoxalase II</fullName>
    </alternativeName>
</protein>
<dbReference type="EMBL" id="NPDT01000012">
    <property type="protein sequence ID" value="PJZ64167.1"/>
    <property type="molecule type" value="Genomic_DNA"/>
</dbReference>
<organism evidence="10 11">
    <name type="scientific">Leptospira wolffii</name>
    <dbReference type="NCBI Taxonomy" id="409998"/>
    <lineage>
        <taxon>Bacteria</taxon>
        <taxon>Pseudomonadati</taxon>
        <taxon>Spirochaetota</taxon>
        <taxon>Spirochaetia</taxon>
        <taxon>Leptospirales</taxon>
        <taxon>Leptospiraceae</taxon>
        <taxon>Leptospira</taxon>
    </lineage>
</organism>
<dbReference type="AlphaFoldDB" id="A0A2M9Z723"/>
<dbReference type="Proteomes" id="UP000231912">
    <property type="component" value="Unassembled WGS sequence"/>
</dbReference>
<comment type="pathway">
    <text evidence="2">Secondary metabolite metabolism; methylglyoxal degradation; (R)-lactate from methylglyoxal: step 2/2.</text>
</comment>
<comment type="caution">
    <text evidence="10">The sequence shown here is derived from an EMBL/GenBank/DDBJ whole genome shotgun (WGS) entry which is preliminary data.</text>
</comment>
<dbReference type="RefSeq" id="WP_100760382.1">
    <property type="nucleotide sequence ID" value="NZ_NPDT01000012.1"/>
</dbReference>
<evidence type="ECO:0000313" key="10">
    <source>
        <dbReference type="EMBL" id="PJZ64167.1"/>
    </source>
</evidence>
<proteinExistence type="inferred from homology"/>
<evidence type="ECO:0000256" key="5">
    <source>
        <dbReference type="ARBA" id="ARBA00022723"/>
    </source>
</evidence>
<evidence type="ECO:0000256" key="8">
    <source>
        <dbReference type="ARBA" id="ARBA00031044"/>
    </source>
</evidence>
<dbReference type="InterPro" id="IPR035680">
    <property type="entry name" value="Clx_II_MBL"/>
</dbReference>
<evidence type="ECO:0000256" key="3">
    <source>
        <dbReference type="ARBA" id="ARBA00006759"/>
    </source>
</evidence>
<dbReference type="CDD" id="cd07723">
    <property type="entry name" value="hydroxyacylglutathione_hydrolase_MBL-fold"/>
    <property type="match status" value="1"/>
</dbReference>
<keyword evidence="7" id="KW-0862">Zinc</keyword>
<dbReference type="EC" id="3.1.2.6" evidence="4"/>
<dbReference type="SUPFAM" id="SSF56281">
    <property type="entry name" value="Metallo-hydrolase/oxidoreductase"/>
    <property type="match status" value="1"/>
</dbReference>
<comment type="cofactor">
    <cofactor evidence="1">
        <name>Zn(2+)</name>
        <dbReference type="ChEBI" id="CHEBI:29105"/>
    </cofactor>
</comment>
<evidence type="ECO:0000256" key="1">
    <source>
        <dbReference type="ARBA" id="ARBA00001947"/>
    </source>
</evidence>
<name>A0A2M9Z723_9LEPT</name>
<gene>
    <name evidence="10" type="ORF">CH371_19720</name>
</gene>
<dbReference type="InterPro" id="IPR032282">
    <property type="entry name" value="HAGH_C"/>
</dbReference>
<dbReference type="PANTHER" id="PTHR43705">
    <property type="entry name" value="HYDROXYACYLGLUTATHIONE HYDROLASE"/>
    <property type="match status" value="1"/>
</dbReference>